<protein>
    <submittedName>
        <fullName evidence="1">Beta-lactamase/transpeptidase-like protein</fullName>
    </submittedName>
</protein>
<comment type="caution">
    <text evidence="1">The sequence shown here is derived from an EMBL/GenBank/DDBJ whole genome shotgun (WGS) entry which is preliminary data.</text>
</comment>
<reference evidence="1" key="1">
    <citation type="submission" date="2021-03" db="EMBL/GenBank/DDBJ databases">
        <title>Evolutionary priming and transition to the ectomycorrhizal habit in an iconic lineage of mushroom-forming fungi: is preadaptation a requirement?</title>
        <authorList>
            <consortium name="DOE Joint Genome Institute"/>
            <person name="Looney B.P."/>
            <person name="Miyauchi S."/>
            <person name="Morin E."/>
            <person name="Drula E."/>
            <person name="Courty P.E."/>
            <person name="Chicoki N."/>
            <person name="Fauchery L."/>
            <person name="Kohler A."/>
            <person name="Kuo A."/>
            <person name="LaButti K."/>
            <person name="Pangilinan J."/>
            <person name="Lipzen A."/>
            <person name="Riley R."/>
            <person name="Andreopoulos W."/>
            <person name="He G."/>
            <person name="Johnson J."/>
            <person name="Barry K.W."/>
            <person name="Grigoriev I.V."/>
            <person name="Nagy L."/>
            <person name="Hibbett D."/>
            <person name="Henrissat B."/>
            <person name="Matheny P.B."/>
            <person name="Labbe J."/>
            <person name="Martin A.F."/>
        </authorList>
    </citation>
    <scope>NUCLEOTIDE SEQUENCE</scope>
    <source>
        <strain evidence="1">BPL698</strain>
    </source>
</reference>
<evidence type="ECO:0000313" key="1">
    <source>
        <dbReference type="EMBL" id="KAI9450909.1"/>
    </source>
</evidence>
<organism evidence="1 2">
    <name type="scientific">Russula earlei</name>
    <dbReference type="NCBI Taxonomy" id="71964"/>
    <lineage>
        <taxon>Eukaryota</taxon>
        <taxon>Fungi</taxon>
        <taxon>Dikarya</taxon>
        <taxon>Basidiomycota</taxon>
        <taxon>Agaricomycotina</taxon>
        <taxon>Agaricomycetes</taxon>
        <taxon>Russulales</taxon>
        <taxon>Russulaceae</taxon>
        <taxon>Russula</taxon>
    </lineage>
</organism>
<sequence length="680" mass="76004">MVTIGLIEDDSALRRNFEAFFKMDENLQILFSVPSIEHFLQLKPAQPEGPFIVFLDIGLPGISGLQGISIIASYFHNVHLVILTGESSEETVWNAISKGANGYLLKPFSFSDLKKQIEIVRNGGALISPEVAQKLISHVNNITKPVENQYVTLFTPRENEVIDQLLNGFTYKEIAIALSISVTTVNDHLKNIYAKLGVNSKGELISKLLNERIMNKNKDGLINWRIPWLIVLLIVAYGILYCWRSFPIISGYGAKNMCSAIFVAGRGEQQEREQELGFFPMKYGTFTVDYKDSSVTGSVLGFAKRKAIYRKGLGATLVSELTEEQVRAQSFALATPPAINQDTVNWPMGNKTSDSFPSPAINRQELEKAVADAFVEKDSTKPVRTRAVIVLYNGEPIAERYGTGFSKDTRLAGWSMTKSITNTLIGMLVKQGKLDITAPAPVPEWSDMKDNRHLITIRDLLQQSSGLKFNEEYSRSSDATRMLFQHADMGAYTATHLLKHAPGEVFYYSSGNTNILSRIIRQTVGESGYHVFPYDSLFYKLGMYSAVMEPDASGTFVGSSYMYATARDWARFGLLYFNNGLYNGQRLLPEEWIQQTTTPAKGAKQGEYGYQFWLNAGEKGNVANRKYPHCPTDMYCADGFEGQFVFIVPSKKLVVVRLGLTQHDNFNADLFLSHIISAVH</sequence>
<accession>A0ACC0TVV7</accession>
<dbReference type="Proteomes" id="UP001207468">
    <property type="component" value="Unassembled WGS sequence"/>
</dbReference>
<keyword evidence="2" id="KW-1185">Reference proteome</keyword>
<proteinExistence type="predicted"/>
<name>A0ACC0TVV7_9AGAM</name>
<dbReference type="EMBL" id="JAGFNK010000402">
    <property type="protein sequence ID" value="KAI9450909.1"/>
    <property type="molecule type" value="Genomic_DNA"/>
</dbReference>
<evidence type="ECO:0000313" key="2">
    <source>
        <dbReference type="Proteomes" id="UP001207468"/>
    </source>
</evidence>
<gene>
    <name evidence="1" type="ORF">F5148DRAFT_1290474</name>
</gene>